<dbReference type="Pfam" id="PF12833">
    <property type="entry name" value="HTH_18"/>
    <property type="match status" value="1"/>
</dbReference>
<name>A0A072NGX7_SCHAZ</name>
<dbReference type="OrthoDB" id="247151at2"/>
<dbReference type="InterPro" id="IPR018060">
    <property type="entry name" value="HTH_AraC"/>
</dbReference>
<evidence type="ECO:0000256" key="3">
    <source>
        <dbReference type="ARBA" id="ARBA00023163"/>
    </source>
</evidence>
<dbReference type="GO" id="GO:0043565">
    <property type="term" value="F:sequence-specific DNA binding"/>
    <property type="evidence" value="ECO:0007669"/>
    <property type="project" value="InterPro"/>
</dbReference>
<dbReference type="InterPro" id="IPR009057">
    <property type="entry name" value="Homeodomain-like_sf"/>
</dbReference>
<dbReference type="EMBL" id="JJRY01000035">
    <property type="protein sequence ID" value="KEF36118.1"/>
    <property type="molecule type" value="Genomic_DNA"/>
</dbReference>
<sequence>MKTTMNSSVIKKFLESRIQNRQDNYVHPPYELEQQLLDAVSLANQKKAEETLKKINQLDRAILATHPVRSRKNALIALCTLFTRAIIKGGVYPEVAFEVSDANIIEIEKLQDIEALEQFEYDMLYHFLQTLEEQKHTNNYSPPVKLAITYIYDNILNELTLDTISHNVYVHPNYLSFRFKKEVGSSITDFINNKRLEESKYFLVHTNTTISDIALLFKFCNQSYYTLLFKEYTGMTPREFRKVKQQI</sequence>
<dbReference type="SUPFAM" id="SSF46689">
    <property type="entry name" value="Homeodomain-like"/>
    <property type="match status" value="2"/>
</dbReference>
<organism evidence="5 6">
    <name type="scientific">Schinkia azotoformans MEV2011</name>
    <dbReference type="NCBI Taxonomy" id="1348973"/>
    <lineage>
        <taxon>Bacteria</taxon>
        <taxon>Bacillati</taxon>
        <taxon>Bacillota</taxon>
        <taxon>Bacilli</taxon>
        <taxon>Bacillales</taxon>
        <taxon>Bacillaceae</taxon>
        <taxon>Calidifontibacillus/Schinkia group</taxon>
        <taxon>Schinkia</taxon>
    </lineage>
</organism>
<dbReference type="AlphaFoldDB" id="A0A072NGX7"/>
<dbReference type="PANTHER" id="PTHR43280:SF34">
    <property type="entry name" value="ARAC-FAMILY TRANSCRIPTIONAL REGULATOR"/>
    <property type="match status" value="1"/>
</dbReference>
<dbReference type="SMART" id="SM00342">
    <property type="entry name" value="HTH_ARAC"/>
    <property type="match status" value="1"/>
</dbReference>
<dbReference type="RefSeq" id="WP_051678371.1">
    <property type="nucleotide sequence ID" value="NZ_JJRY01000035.1"/>
</dbReference>
<protein>
    <submittedName>
        <fullName evidence="5">DNA-binding domain-containing protein, AraC-type</fullName>
    </submittedName>
</protein>
<evidence type="ECO:0000259" key="4">
    <source>
        <dbReference type="PROSITE" id="PS01124"/>
    </source>
</evidence>
<gene>
    <name evidence="5" type="ORF">M670_04715</name>
</gene>
<keyword evidence="3" id="KW-0804">Transcription</keyword>
<keyword evidence="1" id="KW-0805">Transcription regulation</keyword>
<comment type="caution">
    <text evidence="5">The sequence shown here is derived from an EMBL/GenBank/DDBJ whole genome shotgun (WGS) entry which is preliminary data.</text>
</comment>
<dbReference type="Proteomes" id="UP000027936">
    <property type="component" value="Unassembled WGS sequence"/>
</dbReference>
<dbReference type="PROSITE" id="PS01124">
    <property type="entry name" value="HTH_ARAC_FAMILY_2"/>
    <property type="match status" value="1"/>
</dbReference>
<evidence type="ECO:0000313" key="6">
    <source>
        <dbReference type="Proteomes" id="UP000027936"/>
    </source>
</evidence>
<reference evidence="5 6" key="1">
    <citation type="submission" date="2014-04" db="EMBL/GenBank/DDBJ databases">
        <title>Draft genome sequence of Bacillus azotoformans MEV2011, a (co-) denitrifying strain unable to grow in the presence of oxygen.</title>
        <authorList>
            <person name="Nielsen M."/>
            <person name="Schreiber L."/>
            <person name="Finster K."/>
            <person name="Schramm A."/>
        </authorList>
    </citation>
    <scope>NUCLEOTIDE SEQUENCE [LARGE SCALE GENOMIC DNA]</scope>
    <source>
        <strain evidence="5 6">MEV2011</strain>
    </source>
</reference>
<dbReference type="PATRIC" id="fig|1348973.3.peg.4586"/>
<dbReference type="Gene3D" id="1.10.10.60">
    <property type="entry name" value="Homeodomain-like"/>
    <property type="match status" value="2"/>
</dbReference>
<dbReference type="PANTHER" id="PTHR43280">
    <property type="entry name" value="ARAC-FAMILY TRANSCRIPTIONAL REGULATOR"/>
    <property type="match status" value="1"/>
</dbReference>
<accession>A0A072NGX7</accession>
<evidence type="ECO:0000256" key="2">
    <source>
        <dbReference type="ARBA" id="ARBA00023125"/>
    </source>
</evidence>
<dbReference type="GO" id="GO:0003700">
    <property type="term" value="F:DNA-binding transcription factor activity"/>
    <property type="evidence" value="ECO:0007669"/>
    <property type="project" value="InterPro"/>
</dbReference>
<keyword evidence="2 5" id="KW-0238">DNA-binding</keyword>
<evidence type="ECO:0000256" key="1">
    <source>
        <dbReference type="ARBA" id="ARBA00023015"/>
    </source>
</evidence>
<feature type="domain" description="HTH araC/xylS-type" evidence="4">
    <location>
        <begin position="145"/>
        <end position="243"/>
    </location>
</feature>
<evidence type="ECO:0000313" key="5">
    <source>
        <dbReference type="EMBL" id="KEF36118.1"/>
    </source>
</evidence>
<proteinExistence type="predicted"/>